<dbReference type="EMBL" id="CAMXCT030000548">
    <property type="protein sequence ID" value="CAL4767586.1"/>
    <property type="molecule type" value="Genomic_DNA"/>
</dbReference>
<protein>
    <submittedName>
        <fullName evidence="2">Uncharacterized protein</fullName>
    </submittedName>
</protein>
<name>A0A9P1BVK0_9DINO</name>
<organism evidence="2">
    <name type="scientific">Cladocopium goreaui</name>
    <dbReference type="NCBI Taxonomy" id="2562237"/>
    <lineage>
        <taxon>Eukaryota</taxon>
        <taxon>Sar</taxon>
        <taxon>Alveolata</taxon>
        <taxon>Dinophyceae</taxon>
        <taxon>Suessiales</taxon>
        <taxon>Symbiodiniaceae</taxon>
        <taxon>Cladocopium</taxon>
    </lineage>
</organism>
<evidence type="ECO:0000313" key="4">
    <source>
        <dbReference type="Proteomes" id="UP001152797"/>
    </source>
</evidence>
<keyword evidence="4" id="KW-1185">Reference proteome</keyword>
<dbReference type="Proteomes" id="UP001152797">
    <property type="component" value="Unassembled WGS sequence"/>
</dbReference>
<feature type="compositionally biased region" description="Low complexity" evidence="1">
    <location>
        <begin position="136"/>
        <end position="172"/>
    </location>
</feature>
<accession>A0A9P1BVK0</accession>
<reference evidence="2" key="1">
    <citation type="submission" date="2022-10" db="EMBL/GenBank/DDBJ databases">
        <authorList>
            <person name="Chen Y."/>
            <person name="Dougan E. K."/>
            <person name="Chan C."/>
            <person name="Rhodes N."/>
            <person name="Thang M."/>
        </authorList>
    </citation>
    <scope>NUCLEOTIDE SEQUENCE</scope>
</reference>
<evidence type="ECO:0000313" key="2">
    <source>
        <dbReference type="EMBL" id="CAI3980274.1"/>
    </source>
</evidence>
<comment type="caution">
    <text evidence="2">The sequence shown here is derived from an EMBL/GenBank/DDBJ whole genome shotgun (WGS) entry which is preliminary data.</text>
</comment>
<sequence>MAPKSLAESDAREIRTMNHELMKCDGFDIPDGYKMKICRFCRTPSWAKSPLALSLFASWQPLVPWNQGRKEKPAGTVCRICALVFTVGKWAVDCNPKDLTGFDRLLAQRAKYIDARNANPDWRPRTDMDLGPRNRPAVAAAKPTPKAKASTAAALPKQAPTAKAKAQAAKSASTKKRKGQQDDDESEQQAPKIMRLNTQQSADASNESDKNTLADFNESLKKLKSDLFASCRDADAAVNECMKTAQKEMNTLLGKMRTKCKSAKRQDKGGILTTTLEDMKMEIMRMYKVSTTLLNCTGDSDAVSALKDLESSLNVNAEWTDDMIEPLQSFLGHMKQHIREGRMVKSLDHIHVIVCDDQFLPAKIIESVGVLHSSMERNDQSDDAGLAAVFFGIHQGKYIIKNANVKAQNALKEVSHLQALTENVKKIDEFMESMPECHMETFDWETASKLGVDTFHSLSEAFTKGGSQVASSYKSVISTAKKSLSDFVTAVSKAFILGQGLPWFQPAATKFLDTKTISSLPTMQFSNWKPISGSKCVSSDATSIMKIAFDTESLIHQIEDTFKSVIKDNCETSAPVIMRLVDSINRYQTGSLKSITSIGLASESSLASFENMREIVCKMTHQQVQDTLHIAIKQIGIIMAKVEKPPLSAEDVHAVSALSEKMCLLSTRLPDADNQEDVKLLGLCKVFVTCSNAKDLAVKEPDSREGLEQFIRPLMELHRVFRTPGSGKAKVTTQPEHQKACLTSIHDILSRNSTDFKDAFPDFGTFETCFLDLENSATSLMTKRCEYYEKDTTQSVKNLEAMLKVIPEINPDEPDQFLKAIESVQQKLLDTCDSSAEIIISVEKDLSAFNCQPSDICANLSELKALHHRATTLLGEQSAAVLLNLPTGKKCISQSVKANGRLKAMLNVLSTNCQEKKLDINATLHARVTSLL</sequence>
<dbReference type="AlphaFoldDB" id="A0A9P1BVK0"/>
<dbReference type="EMBL" id="CAMXCT020000548">
    <property type="protein sequence ID" value="CAL1133649.1"/>
    <property type="molecule type" value="Genomic_DNA"/>
</dbReference>
<evidence type="ECO:0000313" key="3">
    <source>
        <dbReference type="EMBL" id="CAL1133649.1"/>
    </source>
</evidence>
<feature type="region of interest" description="Disordered" evidence="1">
    <location>
        <begin position="117"/>
        <end position="210"/>
    </location>
</feature>
<proteinExistence type="predicted"/>
<evidence type="ECO:0000256" key="1">
    <source>
        <dbReference type="SAM" id="MobiDB-lite"/>
    </source>
</evidence>
<reference evidence="3" key="2">
    <citation type="submission" date="2024-04" db="EMBL/GenBank/DDBJ databases">
        <authorList>
            <person name="Chen Y."/>
            <person name="Shah S."/>
            <person name="Dougan E. K."/>
            <person name="Thang M."/>
            <person name="Chan C."/>
        </authorList>
    </citation>
    <scope>NUCLEOTIDE SEQUENCE [LARGE SCALE GENOMIC DNA]</scope>
</reference>
<dbReference type="EMBL" id="CAMXCT010000548">
    <property type="protein sequence ID" value="CAI3980274.1"/>
    <property type="molecule type" value="Genomic_DNA"/>
</dbReference>
<gene>
    <name evidence="2" type="ORF">C1SCF055_LOCUS8158</name>
</gene>
<feature type="compositionally biased region" description="Polar residues" evidence="1">
    <location>
        <begin position="196"/>
        <end position="205"/>
    </location>
</feature>
<feature type="compositionally biased region" description="Basic and acidic residues" evidence="1">
    <location>
        <begin position="122"/>
        <end position="132"/>
    </location>
</feature>